<organism evidence="1 2">
    <name type="scientific">Fructilactobacillus myrtifloralis</name>
    <dbReference type="NCBI Taxonomy" id="2940301"/>
    <lineage>
        <taxon>Bacteria</taxon>
        <taxon>Bacillati</taxon>
        <taxon>Bacillota</taxon>
        <taxon>Bacilli</taxon>
        <taxon>Lactobacillales</taxon>
        <taxon>Lactobacillaceae</taxon>
        <taxon>Fructilactobacillus</taxon>
    </lineage>
</organism>
<sequence length="86" mass="9794">MTKEQKDCPYCNDPHIELPHIELSHIDIIGSGVTDDGMFQVAPILKGESDNLKVWDREDGRSYLVRINYCPMCGRSLDDNGKKTRN</sequence>
<dbReference type="EMBL" id="CP097116">
    <property type="protein sequence ID" value="USS85061.1"/>
    <property type="molecule type" value="Genomic_DNA"/>
</dbReference>
<accession>A0ABY5BR62</accession>
<evidence type="ECO:0000313" key="2">
    <source>
        <dbReference type="Proteomes" id="UP001056707"/>
    </source>
</evidence>
<name>A0ABY5BR62_9LACO</name>
<dbReference type="Proteomes" id="UP001056707">
    <property type="component" value="Chromosome"/>
</dbReference>
<proteinExistence type="predicted"/>
<evidence type="ECO:0000313" key="1">
    <source>
        <dbReference type="EMBL" id="USS85061.1"/>
    </source>
</evidence>
<reference evidence="1" key="1">
    <citation type="submission" date="2022-05" db="EMBL/GenBank/DDBJ databases">
        <authorList>
            <person name="Oliphant S.A."/>
            <person name="Watson-Haigh N.S."/>
            <person name="Sumby K.M."/>
            <person name="Gardner J.M."/>
            <person name="Jiranek V."/>
        </authorList>
    </citation>
    <scope>NUCLEOTIDE SEQUENCE</scope>
    <source>
        <strain evidence="1">KI16_H9</strain>
    </source>
</reference>
<gene>
    <name evidence="1" type="ORF">M3M35_07165</name>
</gene>
<keyword evidence="2" id="KW-1185">Reference proteome</keyword>
<protein>
    <submittedName>
        <fullName evidence="1">Uncharacterized protein</fullName>
    </submittedName>
</protein>
<dbReference type="RefSeq" id="WP_252749956.1">
    <property type="nucleotide sequence ID" value="NZ_CP097116.1"/>
</dbReference>